<gene>
    <name evidence="2" type="ORF">O53_24</name>
</gene>
<dbReference type="PATRIC" id="fig|1134457.3.peg.37"/>
<name>L7EAV6_MICAE</name>
<reference evidence="2 3" key="1">
    <citation type="journal article" date="2013" name="Genome Announc.">
        <title>Whole-Genome Sequence of Microcystis aeruginosa TAIHU98, a Nontoxic Bloom-Forming Strain Isolated from Taihu Lake, China.</title>
        <authorList>
            <person name="Yang C."/>
            <person name="Zhang W."/>
            <person name="Ren M."/>
            <person name="Song L."/>
            <person name="Li T."/>
            <person name="Zhao J."/>
        </authorList>
    </citation>
    <scope>NUCLEOTIDE SEQUENCE [LARGE SCALE GENOMIC DNA]</scope>
    <source>
        <strain evidence="2 3">TAIHU98</strain>
    </source>
</reference>
<dbReference type="EMBL" id="ANKQ01000001">
    <property type="protein sequence ID" value="ELP55427.1"/>
    <property type="molecule type" value="Genomic_DNA"/>
</dbReference>
<sequence>MAKASNTIVFISYNDDWFRQNIEVDFSGFSLFFPIKYLGVFFLELYYRP</sequence>
<proteinExistence type="predicted"/>
<organism evidence="2 3">
    <name type="scientific">Microcystis aeruginosa TAIHU98</name>
    <dbReference type="NCBI Taxonomy" id="1134457"/>
    <lineage>
        <taxon>Bacteria</taxon>
        <taxon>Bacillati</taxon>
        <taxon>Cyanobacteriota</taxon>
        <taxon>Cyanophyceae</taxon>
        <taxon>Oscillatoriophycideae</taxon>
        <taxon>Chroococcales</taxon>
        <taxon>Microcystaceae</taxon>
        <taxon>Microcystis</taxon>
    </lineage>
</organism>
<keyword evidence="1" id="KW-0472">Membrane</keyword>
<evidence type="ECO:0000256" key="1">
    <source>
        <dbReference type="SAM" id="Phobius"/>
    </source>
</evidence>
<dbReference type="AlphaFoldDB" id="L7EAV6"/>
<feature type="transmembrane region" description="Helical" evidence="1">
    <location>
        <begin position="26"/>
        <end position="47"/>
    </location>
</feature>
<dbReference type="Proteomes" id="UP000010932">
    <property type="component" value="Unassembled WGS sequence"/>
</dbReference>
<keyword evidence="1" id="KW-1133">Transmembrane helix</keyword>
<protein>
    <submittedName>
        <fullName evidence="2">Uncharacterized protein</fullName>
    </submittedName>
</protein>
<evidence type="ECO:0000313" key="3">
    <source>
        <dbReference type="Proteomes" id="UP000010932"/>
    </source>
</evidence>
<accession>L7EAV6</accession>
<comment type="caution">
    <text evidence="2">The sequence shown here is derived from an EMBL/GenBank/DDBJ whole genome shotgun (WGS) entry which is preliminary data.</text>
</comment>
<evidence type="ECO:0000313" key="2">
    <source>
        <dbReference type="EMBL" id="ELP55427.1"/>
    </source>
</evidence>
<keyword evidence="1" id="KW-0812">Transmembrane</keyword>